<evidence type="ECO:0000313" key="7">
    <source>
        <dbReference type="Proteomes" id="UP000055702"/>
    </source>
</evidence>
<dbReference type="Gene3D" id="3.40.190.290">
    <property type="match status" value="1"/>
</dbReference>
<evidence type="ECO:0000256" key="4">
    <source>
        <dbReference type="ARBA" id="ARBA00023163"/>
    </source>
</evidence>
<dbReference type="RefSeq" id="WP_059746694.1">
    <property type="nucleotide sequence ID" value="NZ_JBBMQR010000002.1"/>
</dbReference>
<evidence type="ECO:0000256" key="2">
    <source>
        <dbReference type="ARBA" id="ARBA00023015"/>
    </source>
</evidence>
<dbReference type="Gene3D" id="1.10.10.10">
    <property type="entry name" value="Winged helix-like DNA-binding domain superfamily/Winged helix DNA-binding domain"/>
    <property type="match status" value="1"/>
</dbReference>
<dbReference type="FunFam" id="1.10.10.10:FF:000001">
    <property type="entry name" value="LysR family transcriptional regulator"/>
    <property type="match status" value="1"/>
</dbReference>
<accession>A0A106BY89</accession>
<organism evidence="6">
    <name type="scientific">Shewanella frigidimarina</name>
    <dbReference type="NCBI Taxonomy" id="56812"/>
    <lineage>
        <taxon>Bacteria</taxon>
        <taxon>Pseudomonadati</taxon>
        <taxon>Pseudomonadota</taxon>
        <taxon>Gammaproteobacteria</taxon>
        <taxon>Alteromonadales</taxon>
        <taxon>Shewanellaceae</taxon>
        <taxon>Shewanella</taxon>
    </lineage>
</organism>
<dbReference type="PANTHER" id="PTHR30126">
    <property type="entry name" value="HTH-TYPE TRANSCRIPTIONAL REGULATOR"/>
    <property type="match status" value="1"/>
</dbReference>
<comment type="caution">
    <text evidence="6">The sequence shown here is derived from an EMBL/GenBank/DDBJ whole genome shotgun (WGS) entry which is preliminary data.</text>
</comment>
<dbReference type="SUPFAM" id="SSF46785">
    <property type="entry name" value="Winged helix' DNA-binding domain"/>
    <property type="match status" value="1"/>
</dbReference>
<keyword evidence="4" id="KW-0804">Transcription</keyword>
<dbReference type="InterPro" id="IPR005119">
    <property type="entry name" value="LysR_subst-bd"/>
</dbReference>
<reference evidence="6 7" key="1">
    <citation type="submission" date="2016-01" db="EMBL/GenBank/DDBJ databases">
        <title>Draft genome of the antarctic isolate Shewanella frigidimarina Ag06-30.</title>
        <authorList>
            <person name="Parmeciano Di Noto G."/>
            <person name="Vazquez S."/>
            <person name="Mac Cormack W."/>
            <person name="Iriarte A."/>
            <person name="Quiroga C."/>
        </authorList>
    </citation>
    <scope>NUCLEOTIDE SEQUENCE [LARGE SCALE GENOMIC DNA]</scope>
    <source>
        <strain evidence="6 7">Ag06-30</strain>
    </source>
</reference>
<dbReference type="Pfam" id="PF03466">
    <property type="entry name" value="LysR_substrate"/>
    <property type="match status" value="1"/>
</dbReference>
<keyword evidence="3" id="KW-0238">DNA-binding</keyword>
<feature type="domain" description="HTH lysR-type" evidence="5">
    <location>
        <begin position="1"/>
        <end position="59"/>
    </location>
</feature>
<name>A0A106BY89_SHEFR</name>
<dbReference type="InterPro" id="IPR036388">
    <property type="entry name" value="WH-like_DNA-bd_sf"/>
</dbReference>
<dbReference type="Pfam" id="PF00126">
    <property type="entry name" value="HTH_1"/>
    <property type="match status" value="1"/>
</dbReference>
<dbReference type="EMBL" id="LRDC01000033">
    <property type="protein sequence ID" value="KVX00816.1"/>
    <property type="molecule type" value="Genomic_DNA"/>
</dbReference>
<dbReference type="GO" id="GO:0000976">
    <property type="term" value="F:transcription cis-regulatory region binding"/>
    <property type="evidence" value="ECO:0007669"/>
    <property type="project" value="TreeGrafter"/>
</dbReference>
<evidence type="ECO:0000256" key="1">
    <source>
        <dbReference type="ARBA" id="ARBA00009437"/>
    </source>
</evidence>
<evidence type="ECO:0000259" key="5">
    <source>
        <dbReference type="PROSITE" id="PS50931"/>
    </source>
</evidence>
<evidence type="ECO:0000256" key="3">
    <source>
        <dbReference type="ARBA" id="ARBA00023125"/>
    </source>
</evidence>
<dbReference type="NCBIfam" id="NF008294">
    <property type="entry name" value="PRK11074.1"/>
    <property type="match status" value="1"/>
</dbReference>
<proteinExistence type="inferred from homology"/>
<sequence length="300" mass="33638">MLSEQAFEMIDIVARVGSFTAAANKLNKVPSAVSYAIKQIEDDLGVILFERHHRSVSLTPAGEHFVAQSREIMTKLNNIKRDTQKVANGWRPSLSIAIDNMVRADKISGLIADFYRHFTDIELIIRLEVYNGVWEALSTGKSDIAIGATSSIPVGGTFKSRDMGMIQWSFLVGKNHPLAKAEHALTDDELLQYPSICLQDTAHNIAHRPNWLLNNQRRIVVPDWIRAINCFREGLGVGYMPYHLADIFIKAGALIEKQLATPKQDTACCLAWNNANMTPAMQWVLDHLGDTEKLKKEWLS</sequence>
<dbReference type="AlphaFoldDB" id="A0A106BY89"/>
<dbReference type="GO" id="GO:0003700">
    <property type="term" value="F:DNA-binding transcription factor activity"/>
    <property type="evidence" value="ECO:0007669"/>
    <property type="project" value="InterPro"/>
</dbReference>
<gene>
    <name evidence="6" type="ORF">AWJ07_19500</name>
</gene>
<dbReference type="Proteomes" id="UP000055702">
    <property type="component" value="Unassembled WGS sequence"/>
</dbReference>
<dbReference type="SUPFAM" id="SSF53850">
    <property type="entry name" value="Periplasmic binding protein-like II"/>
    <property type="match status" value="1"/>
</dbReference>
<comment type="similarity">
    <text evidence="1">Belongs to the LysR transcriptional regulatory family.</text>
</comment>
<dbReference type="PROSITE" id="PS50931">
    <property type="entry name" value="HTH_LYSR"/>
    <property type="match status" value="1"/>
</dbReference>
<keyword evidence="2" id="KW-0805">Transcription regulation</keyword>
<dbReference type="InterPro" id="IPR000847">
    <property type="entry name" value="LysR_HTH_N"/>
</dbReference>
<protein>
    <submittedName>
        <fullName evidence="6">Transcriptional regulator</fullName>
    </submittedName>
</protein>
<dbReference type="PANTHER" id="PTHR30126:SF18">
    <property type="entry name" value="LYSR FAMILY TRANSCRIPTIONAL REGULATOR"/>
    <property type="match status" value="1"/>
</dbReference>
<dbReference type="InterPro" id="IPR036390">
    <property type="entry name" value="WH_DNA-bd_sf"/>
</dbReference>
<evidence type="ECO:0000313" key="6">
    <source>
        <dbReference type="EMBL" id="KVX00816.1"/>
    </source>
</evidence>